<feature type="chain" id="PRO_5034300098" evidence="5">
    <location>
        <begin position="20"/>
        <end position="268"/>
    </location>
</feature>
<evidence type="ECO:0000256" key="3">
    <source>
        <dbReference type="ARBA" id="ARBA00022989"/>
    </source>
</evidence>
<evidence type="ECO:0000259" key="6">
    <source>
        <dbReference type="Pfam" id="PF04991"/>
    </source>
</evidence>
<keyword evidence="5" id="KW-0732">Signal</keyword>
<gene>
    <name evidence="7" type="ORF">FNAPI_11209</name>
</gene>
<keyword evidence="8" id="KW-1185">Reference proteome</keyword>
<evidence type="ECO:0000256" key="5">
    <source>
        <dbReference type="SAM" id="SignalP"/>
    </source>
</evidence>
<feature type="signal peptide" evidence="5">
    <location>
        <begin position="1"/>
        <end position="19"/>
    </location>
</feature>
<feature type="domain" description="LicD/FKTN/FKRP nucleotidyltransferase" evidence="6">
    <location>
        <begin position="90"/>
        <end position="193"/>
    </location>
</feature>
<evidence type="ECO:0000256" key="2">
    <source>
        <dbReference type="ARBA" id="ARBA00022692"/>
    </source>
</evidence>
<sequence>MRLSAFIAVALGWITSASAFGVPDVLQKIEQKLPTRDAPPPKYFREASAHSLRQYPHYDLRYFGEALEPKDQNAGIKVLMQTYLATFRDLGVQTWLMHGSLLGWWWGKKVMPWDLDADVSVTEADMYFLAAYHNMTIYYYQYDGCPEGCFFQLEINPYHKYRERDDYMNFIDARWIDMQNGLFIDITAARYDPGHEMGDGVMYDKHDHEFKDKYIFPLLDTTFEGVQAKIPYRYKEILASEYGKGALSRTDYHDHRFDTEKMQWIPMN</sequence>
<evidence type="ECO:0000313" key="7">
    <source>
        <dbReference type="EMBL" id="KAF5538121.1"/>
    </source>
</evidence>
<reference evidence="7 8" key="1">
    <citation type="submission" date="2020-05" db="EMBL/GenBank/DDBJ databases">
        <title>Identification and distribution of gene clusters putatively required for synthesis of sphingolipid metabolism inhibitors in phylogenetically diverse species of the filamentous fungus Fusarium.</title>
        <authorList>
            <person name="Kim H.-S."/>
            <person name="Busman M."/>
            <person name="Brown D.W."/>
            <person name="Divon H."/>
            <person name="Uhlig S."/>
            <person name="Proctor R.H."/>
        </authorList>
    </citation>
    <scope>NUCLEOTIDE SEQUENCE [LARGE SCALE GENOMIC DNA]</scope>
    <source>
        <strain evidence="7 8">NRRL 25196</strain>
    </source>
</reference>
<organism evidence="7 8">
    <name type="scientific">Fusarium napiforme</name>
    <dbReference type="NCBI Taxonomy" id="42672"/>
    <lineage>
        <taxon>Eukaryota</taxon>
        <taxon>Fungi</taxon>
        <taxon>Dikarya</taxon>
        <taxon>Ascomycota</taxon>
        <taxon>Pezizomycotina</taxon>
        <taxon>Sordariomycetes</taxon>
        <taxon>Hypocreomycetidae</taxon>
        <taxon>Hypocreales</taxon>
        <taxon>Nectriaceae</taxon>
        <taxon>Fusarium</taxon>
        <taxon>Fusarium fujikuroi species complex</taxon>
    </lineage>
</organism>
<dbReference type="Proteomes" id="UP000574317">
    <property type="component" value="Unassembled WGS sequence"/>
</dbReference>
<protein>
    <submittedName>
        <fullName evidence="7">Mannosylphosphorylation MNN4</fullName>
    </submittedName>
</protein>
<evidence type="ECO:0000256" key="4">
    <source>
        <dbReference type="ARBA" id="ARBA00023136"/>
    </source>
</evidence>
<dbReference type="InterPro" id="IPR009644">
    <property type="entry name" value="FKTN/MNN4/W02B3.4-1"/>
</dbReference>
<comment type="caution">
    <text evidence="7">The sequence shown here is derived from an EMBL/GenBank/DDBJ whole genome shotgun (WGS) entry which is preliminary data.</text>
</comment>
<dbReference type="InterPro" id="IPR007074">
    <property type="entry name" value="LicD/FKTN/FKRP_NTP_transf"/>
</dbReference>
<dbReference type="EMBL" id="JAAOAO010000518">
    <property type="protein sequence ID" value="KAF5538121.1"/>
    <property type="molecule type" value="Genomic_DNA"/>
</dbReference>
<dbReference type="Pfam" id="PF04991">
    <property type="entry name" value="LicD"/>
    <property type="match status" value="2"/>
</dbReference>
<keyword evidence="2" id="KW-0812">Transmembrane</keyword>
<proteinExistence type="predicted"/>
<comment type="subcellular location">
    <subcellularLocation>
        <location evidence="1">Membrane</location>
        <topology evidence="1">Single-pass membrane protein</topology>
    </subcellularLocation>
</comment>
<dbReference type="PANTHER" id="PTHR15407:SF32">
    <property type="entry name" value="PROTEIN (MNN4), PUTATIVE (AFU_ORTHOLOGUE AFUA_1G03790)-RELATED"/>
    <property type="match status" value="1"/>
</dbReference>
<dbReference type="GO" id="GO:0009100">
    <property type="term" value="P:glycoprotein metabolic process"/>
    <property type="evidence" value="ECO:0007669"/>
    <property type="project" value="UniProtKB-ARBA"/>
</dbReference>
<dbReference type="AlphaFoldDB" id="A0A8H5IJV9"/>
<accession>A0A8H5IJV9</accession>
<feature type="domain" description="LicD/FKTN/FKRP nucleotidyltransferase" evidence="6">
    <location>
        <begin position="205"/>
        <end position="243"/>
    </location>
</feature>
<keyword evidence="4" id="KW-0472">Membrane</keyword>
<evidence type="ECO:0000256" key="1">
    <source>
        <dbReference type="ARBA" id="ARBA00004167"/>
    </source>
</evidence>
<dbReference type="GO" id="GO:0016020">
    <property type="term" value="C:membrane"/>
    <property type="evidence" value="ECO:0007669"/>
    <property type="project" value="UniProtKB-SubCell"/>
</dbReference>
<evidence type="ECO:0000313" key="8">
    <source>
        <dbReference type="Proteomes" id="UP000574317"/>
    </source>
</evidence>
<name>A0A8H5IJV9_9HYPO</name>
<dbReference type="PANTHER" id="PTHR15407">
    <property type="entry name" value="FUKUTIN-RELATED"/>
    <property type="match status" value="1"/>
</dbReference>
<keyword evidence="3" id="KW-1133">Transmembrane helix</keyword>